<feature type="chain" id="PRO_5014691597" evidence="2">
    <location>
        <begin position="33"/>
        <end position="301"/>
    </location>
</feature>
<dbReference type="AlphaFoldDB" id="A0A2N5SLZ4"/>
<reference evidence="3 4" key="1">
    <citation type="submission" date="2017-11" db="EMBL/GenBank/DDBJ databases">
        <title>De novo assembly and phasing of dikaryotic genomes from two isolates of Puccinia coronata f. sp. avenae, the causal agent of oat crown rust.</title>
        <authorList>
            <person name="Miller M.E."/>
            <person name="Zhang Y."/>
            <person name="Omidvar V."/>
            <person name="Sperschneider J."/>
            <person name="Schwessinger B."/>
            <person name="Raley C."/>
            <person name="Palmer J.M."/>
            <person name="Garnica D."/>
            <person name="Upadhyaya N."/>
            <person name="Rathjen J."/>
            <person name="Taylor J.M."/>
            <person name="Park R.F."/>
            <person name="Dodds P.N."/>
            <person name="Hirsch C.D."/>
            <person name="Kianian S.F."/>
            <person name="Figueroa M."/>
        </authorList>
    </citation>
    <scope>NUCLEOTIDE SEQUENCE [LARGE SCALE GENOMIC DNA]</scope>
    <source>
        <strain evidence="3">12NC29</strain>
    </source>
</reference>
<dbReference type="EMBL" id="PGCJ01000926">
    <property type="protein sequence ID" value="PLW14258.1"/>
    <property type="molecule type" value="Genomic_DNA"/>
</dbReference>
<evidence type="ECO:0000256" key="2">
    <source>
        <dbReference type="SAM" id="SignalP"/>
    </source>
</evidence>
<evidence type="ECO:0000313" key="3">
    <source>
        <dbReference type="EMBL" id="PLW14258.1"/>
    </source>
</evidence>
<feature type="compositionally biased region" description="Polar residues" evidence="1">
    <location>
        <begin position="125"/>
        <end position="139"/>
    </location>
</feature>
<sequence length="301" mass="32776">MPIGPGYQWAARTRLACGFGSLSGSLLGACQALPPGGSNWVVQSRSCLLAPGKTQVSRRPQLPRRRVNNFQLANVMEPQSSPPAPAPGSDADILVDNSVSNAPATRPASYCPEVPTGSMIVPGKHQTQQATRRQPAGSMSRSRIRVWHHLGLFFPGPTGPIRFRALLGRTAGGPKPPDWLPEPVYNPPVYNLPVNNTAAKYKAHSSCTTPHHSLQLLVHFVYVIEWNVIRLILSIDKTTRLRKPLETGKSAQRSGHPLFLEPISNSGSEPPLFLAPAQQINRYTKSASRAAERFYVAFATN</sequence>
<dbReference type="Proteomes" id="UP000235388">
    <property type="component" value="Unassembled WGS sequence"/>
</dbReference>
<keyword evidence="4" id="KW-1185">Reference proteome</keyword>
<evidence type="ECO:0000256" key="1">
    <source>
        <dbReference type="SAM" id="MobiDB-lite"/>
    </source>
</evidence>
<name>A0A2N5SLZ4_9BASI</name>
<evidence type="ECO:0000313" key="4">
    <source>
        <dbReference type="Proteomes" id="UP000235388"/>
    </source>
</evidence>
<keyword evidence="2" id="KW-0732">Signal</keyword>
<gene>
    <name evidence="3" type="ORF">PCANC_14495</name>
</gene>
<accession>A0A2N5SLZ4</accession>
<protein>
    <submittedName>
        <fullName evidence="3">Uncharacterized protein</fullName>
    </submittedName>
</protein>
<feature type="signal peptide" evidence="2">
    <location>
        <begin position="1"/>
        <end position="32"/>
    </location>
</feature>
<comment type="caution">
    <text evidence="3">The sequence shown here is derived from an EMBL/GenBank/DDBJ whole genome shotgun (WGS) entry which is preliminary data.</text>
</comment>
<organism evidence="3 4">
    <name type="scientific">Puccinia coronata f. sp. avenae</name>
    <dbReference type="NCBI Taxonomy" id="200324"/>
    <lineage>
        <taxon>Eukaryota</taxon>
        <taxon>Fungi</taxon>
        <taxon>Dikarya</taxon>
        <taxon>Basidiomycota</taxon>
        <taxon>Pucciniomycotina</taxon>
        <taxon>Pucciniomycetes</taxon>
        <taxon>Pucciniales</taxon>
        <taxon>Pucciniaceae</taxon>
        <taxon>Puccinia</taxon>
    </lineage>
</organism>
<feature type="region of interest" description="Disordered" evidence="1">
    <location>
        <begin position="119"/>
        <end position="139"/>
    </location>
</feature>
<proteinExistence type="predicted"/>